<protein>
    <submittedName>
        <fullName evidence="2">Cupin superfamily protein</fullName>
    </submittedName>
</protein>
<evidence type="ECO:0000256" key="1">
    <source>
        <dbReference type="SAM" id="SignalP"/>
    </source>
</evidence>
<feature type="chain" id="PRO_5046628059" evidence="1">
    <location>
        <begin position="21"/>
        <end position="87"/>
    </location>
</feature>
<gene>
    <name evidence="2" type="ORF">QO002_002850</name>
</gene>
<feature type="signal peptide" evidence="1">
    <location>
        <begin position="1"/>
        <end position="20"/>
    </location>
</feature>
<accession>A0ABU0BR43</accession>
<evidence type="ECO:0000313" key="3">
    <source>
        <dbReference type="Proteomes" id="UP001230207"/>
    </source>
</evidence>
<sequence>MKRFFSACLLVAAMVQPALSANITNKDAEAAVLVIVEGDSRVEVAIAAGSTEALCPNGCFITTPSGDRIGLDGSENVDIVNGSAVVH</sequence>
<dbReference type="EMBL" id="JAUSVF010000001">
    <property type="protein sequence ID" value="MDQ0320712.1"/>
    <property type="molecule type" value="Genomic_DNA"/>
</dbReference>
<evidence type="ECO:0000313" key="2">
    <source>
        <dbReference type="EMBL" id="MDQ0320712.1"/>
    </source>
</evidence>
<keyword evidence="1" id="KW-0732">Signal</keyword>
<organism evidence="2 3">
    <name type="scientific">Pararhizobium capsulatum DSM 1112</name>
    <dbReference type="NCBI Taxonomy" id="1121113"/>
    <lineage>
        <taxon>Bacteria</taxon>
        <taxon>Pseudomonadati</taxon>
        <taxon>Pseudomonadota</taxon>
        <taxon>Alphaproteobacteria</taxon>
        <taxon>Hyphomicrobiales</taxon>
        <taxon>Rhizobiaceae</taxon>
        <taxon>Rhizobium/Agrobacterium group</taxon>
        <taxon>Pararhizobium</taxon>
    </lineage>
</organism>
<reference evidence="2 3" key="1">
    <citation type="submission" date="2023-07" db="EMBL/GenBank/DDBJ databases">
        <title>Genomic Encyclopedia of Type Strains, Phase IV (KMG-IV): sequencing the most valuable type-strain genomes for metagenomic binning, comparative biology and taxonomic classification.</title>
        <authorList>
            <person name="Goeker M."/>
        </authorList>
    </citation>
    <scope>NUCLEOTIDE SEQUENCE [LARGE SCALE GENOMIC DNA]</scope>
    <source>
        <strain evidence="2 3">DSM 1112</strain>
    </source>
</reference>
<dbReference type="Proteomes" id="UP001230207">
    <property type="component" value="Unassembled WGS sequence"/>
</dbReference>
<comment type="caution">
    <text evidence="2">The sequence shown here is derived from an EMBL/GenBank/DDBJ whole genome shotgun (WGS) entry which is preliminary data.</text>
</comment>
<keyword evidence="3" id="KW-1185">Reference proteome</keyword>
<proteinExistence type="predicted"/>
<name>A0ABU0BR43_9HYPH</name>
<dbReference type="RefSeq" id="WP_307230708.1">
    <property type="nucleotide sequence ID" value="NZ_JAUSVF010000001.1"/>
</dbReference>